<reference evidence="1 2" key="2">
    <citation type="journal article" date="2022" name="Mol. Ecol. Resour.">
        <title>The genomes of chicory, endive, great burdock and yacon provide insights into Asteraceae paleo-polyploidization history and plant inulin production.</title>
        <authorList>
            <person name="Fan W."/>
            <person name="Wang S."/>
            <person name="Wang H."/>
            <person name="Wang A."/>
            <person name="Jiang F."/>
            <person name="Liu H."/>
            <person name="Zhao H."/>
            <person name="Xu D."/>
            <person name="Zhang Y."/>
        </authorList>
    </citation>
    <scope>NUCLEOTIDE SEQUENCE [LARGE SCALE GENOMIC DNA]</scope>
    <source>
        <strain evidence="2">cv. Punajuju</strain>
        <tissue evidence="1">Leaves</tissue>
    </source>
</reference>
<proteinExistence type="predicted"/>
<evidence type="ECO:0000313" key="2">
    <source>
        <dbReference type="Proteomes" id="UP001055811"/>
    </source>
</evidence>
<comment type="caution">
    <text evidence="1">The sequence shown here is derived from an EMBL/GenBank/DDBJ whole genome shotgun (WGS) entry which is preliminary data.</text>
</comment>
<gene>
    <name evidence="1" type="ORF">L2E82_31285</name>
</gene>
<protein>
    <submittedName>
        <fullName evidence="1">Uncharacterized protein</fullName>
    </submittedName>
</protein>
<dbReference type="EMBL" id="CM042013">
    <property type="protein sequence ID" value="KAI3740811.1"/>
    <property type="molecule type" value="Genomic_DNA"/>
</dbReference>
<organism evidence="1 2">
    <name type="scientific">Cichorium intybus</name>
    <name type="common">Chicory</name>
    <dbReference type="NCBI Taxonomy" id="13427"/>
    <lineage>
        <taxon>Eukaryota</taxon>
        <taxon>Viridiplantae</taxon>
        <taxon>Streptophyta</taxon>
        <taxon>Embryophyta</taxon>
        <taxon>Tracheophyta</taxon>
        <taxon>Spermatophyta</taxon>
        <taxon>Magnoliopsida</taxon>
        <taxon>eudicotyledons</taxon>
        <taxon>Gunneridae</taxon>
        <taxon>Pentapetalae</taxon>
        <taxon>asterids</taxon>
        <taxon>campanulids</taxon>
        <taxon>Asterales</taxon>
        <taxon>Asteraceae</taxon>
        <taxon>Cichorioideae</taxon>
        <taxon>Cichorieae</taxon>
        <taxon>Cichoriinae</taxon>
        <taxon>Cichorium</taxon>
    </lineage>
</organism>
<name>A0ACB9D2W9_CICIN</name>
<dbReference type="Proteomes" id="UP001055811">
    <property type="component" value="Linkage Group LG05"/>
</dbReference>
<keyword evidence="2" id="KW-1185">Reference proteome</keyword>
<reference evidence="2" key="1">
    <citation type="journal article" date="2022" name="Mol. Ecol. Resour.">
        <title>The genomes of chicory, endive, great burdock and yacon provide insights into Asteraceae palaeo-polyploidization history and plant inulin production.</title>
        <authorList>
            <person name="Fan W."/>
            <person name="Wang S."/>
            <person name="Wang H."/>
            <person name="Wang A."/>
            <person name="Jiang F."/>
            <person name="Liu H."/>
            <person name="Zhao H."/>
            <person name="Xu D."/>
            <person name="Zhang Y."/>
        </authorList>
    </citation>
    <scope>NUCLEOTIDE SEQUENCE [LARGE SCALE GENOMIC DNA]</scope>
    <source>
        <strain evidence="2">cv. Punajuju</strain>
    </source>
</reference>
<sequence length="1396" mass="159102">MHNRIRTYTYFHQLHLQNTTGSEEMSSNRQVNKIFETLKHHQKVNLFGPPGVGKTWMAQRVGDLATKKKFVDLTLWVFMCKEYTKESLSKSIAQQLCLLPTIEEWEDGDESKQGQKDDDVKVQNLDGLIQKIKKEFQKKEIFQGKEIIKGKEILLIVDDVHLDHKSEHNSLETKFWKLWNEMFPNEKVKMILISRSKSEHEDISDVVEVKAFPKEESDSLLIEKLDVQLRKNERIQGLGKTLVKRSNNFPGTVTMIAKSLNYFGANASRMSILEKELEETTENYNVNKLLCMKHDVLPISILKDLWWRGHHFFRDSASVHYNELITYWILEGFLGFGSMTSLYNKGHGILVELMDCGILKGLEGDYVFMDKSLINVDNLYQCVDQIANLGLASVFTSDIEGFGRITHEDGMFKTPRTCTKKKNQEQDEQSSKEVGQSLSTLLLDGTHFSEQVMIEFLESEKELQVLALFNPTIKSLPKSLEMMEKLRVLVLRGCEFLQDVKLPLVALHVLEISGARNLRSIKSAFFKNMVKLQSIHLSGLQITCLPQVFYNLLELRWLVIKDCRRLKKLESLSKLENLLVVDLSGNISLNTVDKNFLKFKKLQSLNLSNTLVSTTPLLKNIGELTHLLCRGCKSLGRLRGLTSLTSLQTLDLSGSKEFEEFHDSSLESLKSLKTLDLSETAIDRLPSNISNPCNLHLKRCLKLERISCIESLVDLEVLDVSGSKNLNEFEEGFFDRMTRVRVLNLSETNVVGLPSLSKLSNLRELLLSRCPSLACLPSLESATKLEVLDASWCSVLEDVGNQSFEGMIRLQKIDLSETKIKSFPSLSNRSEYHLHRLLLKNCKALKNLEINVSFPNLEELNLSGVSFLQSDGAEFVAEMRNVQILDLSNTSLEQLPSMSKLTELTHLSLASCSLFDLELDLHELSKLQVLDLSGSSIKCLRNIRGSVNLQKLMLKGCSIADVSNDVEFNDLFGPNQKILDGMSELSHLDYIEFLNINVDASHLESSEEANSNHWSICRLSDDDKRPIFTSAHQFIQILKENPLPKACHLCAIPLNVEGETGDRYLQRHELVFQDVYLQTCGFDQYKGKKSLQIRGFNHFPKGIENIVSHVNMVFLIDTKFKGLPSGFDVFQFNELKGCWIDRCDEIVTIFTEKEGNDNSSSGIFLENLGISNNRGLESIYNGKKAFRSFDSLKTLYLDNCPKLSILFQSSWLPRNLEILHVKHCNKIVSLFDQAEGELPHLKTLHLCDLPELENVIISFPSLETLKIWDCPKIKQFEGIFKLSKKVETLWITGATTLKSIDGISNLTGLRNLKLENCPMLEYVTSSLDYVTMIEIRSCEKLQTLFTYLYDMPGLNTVHLEDLPMLNKIGVKFPSYVNLRYYECPILQLQDTVYELD</sequence>
<accession>A0ACB9D2W9</accession>
<evidence type="ECO:0000313" key="1">
    <source>
        <dbReference type="EMBL" id="KAI3740811.1"/>
    </source>
</evidence>